<comment type="caution">
    <text evidence="1">The sequence shown here is derived from an EMBL/GenBank/DDBJ whole genome shotgun (WGS) entry which is preliminary data.</text>
</comment>
<dbReference type="Proteomes" id="UP001208570">
    <property type="component" value="Unassembled WGS sequence"/>
</dbReference>
<evidence type="ECO:0000313" key="1">
    <source>
        <dbReference type="EMBL" id="KAK2150554.1"/>
    </source>
</evidence>
<dbReference type="EMBL" id="JAODUP010000400">
    <property type="protein sequence ID" value="KAK2150554.1"/>
    <property type="molecule type" value="Genomic_DNA"/>
</dbReference>
<sequence>MLNSLLYLSLENTFYFYH</sequence>
<dbReference type="AlphaFoldDB" id="A0AAD9JCX2"/>
<reference evidence="1" key="1">
    <citation type="journal article" date="2023" name="Mol. Biol. Evol.">
        <title>Third-Generation Sequencing Reveals the Adaptive Role of the Epigenome in Three Deep-Sea Polychaetes.</title>
        <authorList>
            <person name="Perez M."/>
            <person name="Aroh O."/>
            <person name="Sun Y."/>
            <person name="Lan Y."/>
            <person name="Juniper S.K."/>
            <person name="Young C.R."/>
            <person name="Angers B."/>
            <person name="Qian P.Y."/>
        </authorList>
    </citation>
    <scope>NUCLEOTIDE SEQUENCE</scope>
    <source>
        <strain evidence="1">P08H-3</strain>
    </source>
</reference>
<keyword evidence="2" id="KW-1185">Reference proteome</keyword>
<evidence type="ECO:0000313" key="2">
    <source>
        <dbReference type="Proteomes" id="UP001208570"/>
    </source>
</evidence>
<proteinExistence type="predicted"/>
<organism evidence="1 2">
    <name type="scientific">Paralvinella palmiformis</name>
    <dbReference type="NCBI Taxonomy" id="53620"/>
    <lineage>
        <taxon>Eukaryota</taxon>
        <taxon>Metazoa</taxon>
        <taxon>Spiralia</taxon>
        <taxon>Lophotrochozoa</taxon>
        <taxon>Annelida</taxon>
        <taxon>Polychaeta</taxon>
        <taxon>Sedentaria</taxon>
        <taxon>Canalipalpata</taxon>
        <taxon>Terebellida</taxon>
        <taxon>Terebelliformia</taxon>
        <taxon>Alvinellidae</taxon>
        <taxon>Paralvinella</taxon>
    </lineage>
</organism>
<accession>A0AAD9JCX2</accession>
<gene>
    <name evidence="1" type="ORF">LSH36_400g00000</name>
</gene>
<protein>
    <submittedName>
        <fullName evidence="1">Uncharacterized protein</fullName>
    </submittedName>
</protein>
<name>A0AAD9JCX2_9ANNE</name>